<evidence type="ECO:0000256" key="3">
    <source>
        <dbReference type="ARBA" id="ARBA00023052"/>
    </source>
</evidence>
<evidence type="ECO:0000256" key="1">
    <source>
        <dbReference type="ARBA" id="ARBA00001964"/>
    </source>
</evidence>
<dbReference type="InParanoid" id="A0A543AWT0"/>
<reference evidence="5 6" key="1">
    <citation type="submission" date="2019-06" db="EMBL/GenBank/DDBJ databases">
        <title>Sequencing the genomes of 1000 actinobacteria strains.</title>
        <authorList>
            <person name="Klenk H.-P."/>
        </authorList>
    </citation>
    <scope>NUCLEOTIDE SEQUENCE [LARGE SCALE GENOMIC DNA]</scope>
    <source>
        <strain evidence="5 6">DSM 45928</strain>
    </source>
</reference>
<dbReference type="SUPFAM" id="SSF52518">
    <property type="entry name" value="Thiamin diphosphate-binding fold (THDP-binding)"/>
    <property type="match status" value="1"/>
</dbReference>
<dbReference type="PANTHER" id="PTHR47514:SF1">
    <property type="entry name" value="TRANSKETOLASE N-TERMINAL SECTION-RELATED"/>
    <property type="match status" value="1"/>
</dbReference>
<evidence type="ECO:0000256" key="2">
    <source>
        <dbReference type="ARBA" id="ARBA00007131"/>
    </source>
</evidence>
<proteinExistence type="inferred from homology"/>
<dbReference type="Pfam" id="PF00456">
    <property type="entry name" value="Transketolase_N"/>
    <property type="match status" value="1"/>
</dbReference>
<keyword evidence="6" id="KW-1185">Reference proteome</keyword>
<evidence type="ECO:0000313" key="6">
    <source>
        <dbReference type="Proteomes" id="UP000317043"/>
    </source>
</evidence>
<comment type="similarity">
    <text evidence="2">Belongs to the transketolase family.</text>
</comment>
<accession>A0A543AWT0</accession>
<evidence type="ECO:0000259" key="4">
    <source>
        <dbReference type="Pfam" id="PF00456"/>
    </source>
</evidence>
<name>A0A543AWT0_9ACTN</name>
<evidence type="ECO:0000313" key="5">
    <source>
        <dbReference type="EMBL" id="TQL77035.1"/>
    </source>
</evidence>
<keyword evidence="3" id="KW-0786">Thiamine pyrophosphate</keyword>
<gene>
    <name evidence="5" type="ORF">FB566_2579</name>
</gene>
<dbReference type="InterPro" id="IPR005474">
    <property type="entry name" value="Transketolase_N"/>
</dbReference>
<dbReference type="OrthoDB" id="8732661at2"/>
<comment type="cofactor">
    <cofactor evidence="1">
        <name>thiamine diphosphate</name>
        <dbReference type="ChEBI" id="CHEBI:58937"/>
    </cofactor>
</comment>
<feature type="domain" description="Transketolase N-terminal" evidence="4">
    <location>
        <begin position="6"/>
        <end position="212"/>
    </location>
</feature>
<dbReference type="EMBL" id="VFOW01000001">
    <property type="protein sequence ID" value="TQL77035.1"/>
    <property type="molecule type" value="Genomic_DNA"/>
</dbReference>
<organism evidence="5 6">
    <name type="scientific">Stackebrandtia endophytica</name>
    <dbReference type="NCBI Taxonomy" id="1496996"/>
    <lineage>
        <taxon>Bacteria</taxon>
        <taxon>Bacillati</taxon>
        <taxon>Actinomycetota</taxon>
        <taxon>Actinomycetes</taxon>
        <taxon>Glycomycetales</taxon>
        <taxon>Glycomycetaceae</taxon>
        <taxon>Stackebrandtia</taxon>
    </lineage>
</organism>
<dbReference type="AlphaFoldDB" id="A0A543AWT0"/>
<dbReference type="Proteomes" id="UP000317043">
    <property type="component" value="Unassembled WGS sequence"/>
</dbReference>
<sequence>MSDFDEARALAVDTVVDPRHPMPVHQRIYPLDAIWVLYDRILNVTPQTVDAADRDRFLMSKGHIPAAYYAVLATKGFIPKDWLTDVGGTQSALGAHPDRTRVPGVEISSGSLGHGLPLAVGEVLGMRAQGLTRPGVYVLVGDGELDEGSNHEAIAFAGATGLEQLVAVVVDNRSASHRHPQGMTTQFEANGWTSATVESSDHAALADALLDRRPGHPHVVVATTPQGD</sequence>
<dbReference type="GO" id="GO:0000287">
    <property type="term" value="F:magnesium ion binding"/>
    <property type="evidence" value="ECO:0007669"/>
    <property type="project" value="UniProtKB-ARBA"/>
</dbReference>
<dbReference type="InterPro" id="IPR029061">
    <property type="entry name" value="THDP-binding"/>
</dbReference>
<dbReference type="RefSeq" id="WP_142039325.1">
    <property type="nucleotide sequence ID" value="NZ_JBHTGS010000001.1"/>
</dbReference>
<protein>
    <submittedName>
        <fullName evidence="5">Transketolase</fullName>
    </submittedName>
</protein>
<dbReference type="PANTHER" id="PTHR47514">
    <property type="entry name" value="TRANSKETOLASE N-TERMINAL SECTION-RELATED"/>
    <property type="match status" value="1"/>
</dbReference>
<dbReference type="Gene3D" id="3.40.50.970">
    <property type="match status" value="1"/>
</dbReference>
<comment type="caution">
    <text evidence="5">The sequence shown here is derived from an EMBL/GenBank/DDBJ whole genome shotgun (WGS) entry which is preliminary data.</text>
</comment>